<comment type="caution">
    <text evidence="2">The sequence shown here is derived from an EMBL/GenBank/DDBJ whole genome shotgun (WGS) entry which is preliminary data.</text>
</comment>
<feature type="region of interest" description="Disordered" evidence="1">
    <location>
        <begin position="194"/>
        <end position="224"/>
    </location>
</feature>
<feature type="compositionally biased region" description="Polar residues" evidence="1">
    <location>
        <begin position="532"/>
        <end position="548"/>
    </location>
</feature>
<dbReference type="Proteomes" id="UP000612746">
    <property type="component" value="Unassembled WGS sequence"/>
</dbReference>
<feature type="region of interest" description="Disordered" evidence="1">
    <location>
        <begin position="1"/>
        <end position="93"/>
    </location>
</feature>
<organism evidence="2 3">
    <name type="scientific">Umbelopsis vinacea</name>
    <dbReference type="NCBI Taxonomy" id="44442"/>
    <lineage>
        <taxon>Eukaryota</taxon>
        <taxon>Fungi</taxon>
        <taxon>Fungi incertae sedis</taxon>
        <taxon>Mucoromycota</taxon>
        <taxon>Mucoromycotina</taxon>
        <taxon>Umbelopsidomycetes</taxon>
        <taxon>Umbelopsidales</taxon>
        <taxon>Umbelopsidaceae</taxon>
        <taxon>Umbelopsis</taxon>
    </lineage>
</organism>
<name>A0A8H7Q376_9FUNG</name>
<gene>
    <name evidence="2" type="ORF">INT44_009219</name>
</gene>
<feature type="compositionally biased region" description="Basic and acidic residues" evidence="1">
    <location>
        <begin position="260"/>
        <end position="273"/>
    </location>
</feature>
<evidence type="ECO:0000256" key="1">
    <source>
        <dbReference type="SAM" id="MobiDB-lite"/>
    </source>
</evidence>
<evidence type="ECO:0000313" key="3">
    <source>
        <dbReference type="Proteomes" id="UP000612746"/>
    </source>
</evidence>
<reference evidence="2" key="1">
    <citation type="submission" date="2020-12" db="EMBL/GenBank/DDBJ databases">
        <title>Metabolic potential, ecology and presence of endohyphal bacteria is reflected in genomic diversity of Mucoromycotina.</title>
        <authorList>
            <person name="Muszewska A."/>
            <person name="Okrasinska A."/>
            <person name="Steczkiewicz K."/>
            <person name="Drgas O."/>
            <person name="Orlowska M."/>
            <person name="Perlinska-Lenart U."/>
            <person name="Aleksandrzak-Piekarczyk T."/>
            <person name="Szatraj K."/>
            <person name="Zielenkiewicz U."/>
            <person name="Pilsyk S."/>
            <person name="Malc E."/>
            <person name="Mieczkowski P."/>
            <person name="Kruszewska J.S."/>
            <person name="Biernat P."/>
            <person name="Pawlowska J."/>
        </authorList>
    </citation>
    <scope>NUCLEOTIDE SEQUENCE</scope>
    <source>
        <strain evidence="2">WA0000051536</strain>
    </source>
</reference>
<dbReference type="AlphaFoldDB" id="A0A8H7Q376"/>
<feature type="compositionally biased region" description="Polar residues" evidence="1">
    <location>
        <begin position="276"/>
        <end position="290"/>
    </location>
</feature>
<feature type="compositionally biased region" description="Polar residues" evidence="1">
    <location>
        <begin position="42"/>
        <end position="55"/>
    </location>
</feature>
<feature type="region of interest" description="Disordered" evidence="1">
    <location>
        <begin position="130"/>
        <end position="160"/>
    </location>
</feature>
<feature type="compositionally biased region" description="Polar residues" evidence="1">
    <location>
        <begin position="297"/>
        <end position="311"/>
    </location>
</feature>
<evidence type="ECO:0000313" key="2">
    <source>
        <dbReference type="EMBL" id="KAG2184204.1"/>
    </source>
</evidence>
<feature type="region of interest" description="Disordered" evidence="1">
    <location>
        <begin position="245"/>
        <end position="326"/>
    </location>
</feature>
<feature type="region of interest" description="Disordered" evidence="1">
    <location>
        <begin position="521"/>
        <end position="548"/>
    </location>
</feature>
<protein>
    <submittedName>
        <fullName evidence="2">Uncharacterized protein</fullName>
    </submittedName>
</protein>
<accession>A0A8H7Q376</accession>
<keyword evidence="3" id="KW-1185">Reference proteome</keyword>
<proteinExistence type="predicted"/>
<sequence length="663" mass="73191">MVTRALTYEPKGPRIDQDDDDYSSEDVNQPEKREKLPRKKQSSTQALVEFLNTTGPEEFQKQATVPKRGSTLFFRRRKKSPARPPIPPSPGNQKKYVEIVTSYPLDILGGRRLSKVPSLAAAKYSGFRRSIITPDGLPNSTPLPQNHRKQKESSLYSPTSRSYFSDLTSTNLHDKAVETPHYMVKSQSDYSITASDISSPTIPVKSSRRVSPPNNVRHGYALSSDSGMTFGNAAIWSADSPLSDDTEIISGRSRSPSPQTRDKRQVDRSRSMDNLRVSNISSTSQESASVSRRPRSKSGSLASQWPSSRSVGSPIGRSDLSGKARGRHRIDLVERALSQRIEAFRATNVNSAHSTPSEMAASQLVAEHLRALQLSSVEQIDAVENMAITAANAEYAHHQSTLIASSISPSHSNGRLNMAALTERKKIRHVQVQTMETVEKCKASTQTDSLIVVREGNSVAVGPSGKHLNGSFVSCPSCSSIFHCGEIDLSSPKEVAFDRKKSYSTPAVTTSQAIKMYDASPQRPASAGAGPTPQSGTNYSTPNSNQEDLQQQVTSLLHAVSELQSRLTNEQRAKKRLVAAMNDSTDKSELLNALAYKKLRELWEEKCRWEAACYAMQERYTQIDQLDVGNERGWSRGDWNHDHYANPSHVEESITTSQDRDLS</sequence>
<dbReference type="EMBL" id="JAEPRA010000006">
    <property type="protein sequence ID" value="KAG2184204.1"/>
    <property type="molecule type" value="Genomic_DNA"/>
</dbReference>
<dbReference type="OrthoDB" id="2289096at2759"/>